<dbReference type="AlphaFoldDB" id="A0A149TGA7"/>
<dbReference type="OrthoDB" id="7187254at2"/>
<reference evidence="1 2" key="1">
    <citation type="submission" date="2015-06" db="EMBL/GenBank/DDBJ databases">
        <title>Improved classification and identification of acetic acid bacteria using matrix-assisted laser desorption/ionization time-of-flight mass spectrometry; Gluconobacter nephelii and Gluconobacter uchimurae are later heterotypic synonyms of Gluconobacter japonicus and Gluconobacter oxydans, respectively.</title>
        <authorList>
            <person name="Li L."/>
            <person name="Cleenwerck I."/>
            <person name="De Vuyst L."/>
            <person name="Vandamme P."/>
        </authorList>
    </citation>
    <scope>NUCLEOTIDE SEQUENCE [LARGE SCALE GENOMIC DNA]</scope>
    <source>
        <strain evidence="1 2">LMG 1768</strain>
    </source>
</reference>
<protein>
    <submittedName>
        <fullName evidence="1">Uncharacterized protein</fullName>
    </submittedName>
</protein>
<evidence type="ECO:0000313" key="1">
    <source>
        <dbReference type="EMBL" id="KXV46829.1"/>
    </source>
</evidence>
<dbReference type="RefSeq" id="WP_062109127.1">
    <property type="nucleotide sequence ID" value="NZ_CP014689.1"/>
</dbReference>
<name>A0A149TGA7_9PROT</name>
<gene>
    <name evidence="1" type="ORF">AD945_11960</name>
</gene>
<dbReference type="Proteomes" id="UP000075636">
    <property type="component" value="Unassembled WGS sequence"/>
</dbReference>
<comment type="caution">
    <text evidence="1">The sequence shown here is derived from an EMBL/GenBank/DDBJ whole genome shotgun (WGS) entry which is preliminary data.</text>
</comment>
<sequence>MTQPDRPVTEDDLQAWVDGFLSPERLRTVENWLDSHPETLRRVMAWRNEREALRTGLEPELREPVPARFNISNLRQRRGMHSNMPRMAASIALALSVGFGSGWFLRDRRVPVGLAAVEQEATIVREASKGSTMTESNVAQLAAWGGKALGRPVQPPDLSAAGYHLVGGQLVTTDHGPACVFFYNDDSGARISLFVRPMYGVDVTAPMRPMRHLPGYLWAQNGLGVSMVADTSMSSLHALADHARDLMAKAS</sequence>
<evidence type="ECO:0000313" key="2">
    <source>
        <dbReference type="Proteomes" id="UP000075636"/>
    </source>
</evidence>
<dbReference type="EMBL" id="LHZR01000111">
    <property type="protein sequence ID" value="KXV46829.1"/>
    <property type="molecule type" value="Genomic_DNA"/>
</dbReference>
<organism evidence="1 2">
    <name type="scientific">Gluconobacter albidus</name>
    <dbReference type="NCBI Taxonomy" id="318683"/>
    <lineage>
        <taxon>Bacteria</taxon>
        <taxon>Pseudomonadati</taxon>
        <taxon>Pseudomonadota</taxon>
        <taxon>Alphaproteobacteria</taxon>
        <taxon>Acetobacterales</taxon>
        <taxon>Acetobacteraceae</taxon>
        <taxon>Gluconobacter</taxon>
    </lineage>
</organism>
<dbReference type="KEGG" id="gal:A0U94_01690"/>
<dbReference type="STRING" id="318683.A0U94_01690"/>
<dbReference type="PATRIC" id="fig|318683.6.peg.2837"/>
<accession>A0A149TGA7</accession>
<proteinExistence type="predicted"/>